<keyword evidence="3 10" id="KW-0808">Transferase</keyword>
<keyword evidence="7 10" id="KW-0862">Zinc</keyword>
<dbReference type="PROSITE" id="PS51157">
    <property type="entry name" value="ZF_UBR"/>
    <property type="match status" value="1"/>
</dbReference>
<dbReference type="CDD" id="cd16482">
    <property type="entry name" value="RING-H2_UBR1-like"/>
    <property type="match status" value="1"/>
</dbReference>
<feature type="compositionally biased region" description="Basic and acidic residues" evidence="12">
    <location>
        <begin position="501"/>
        <end position="513"/>
    </location>
</feature>
<feature type="compositionally biased region" description="Acidic residues" evidence="12">
    <location>
        <begin position="488"/>
        <end position="500"/>
    </location>
</feature>
<dbReference type="PANTHER" id="PTHR21497:SF24">
    <property type="entry name" value="E3 UBIQUITIN-PROTEIN LIGASE UBR1"/>
    <property type="match status" value="1"/>
</dbReference>
<evidence type="ECO:0000256" key="8">
    <source>
        <dbReference type="ARBA" id="ARBA00046341"/>
    </source>
</evidence>
<keyword evidence="17" id="KW-1185">Reference proteome</keyword>
<keyword evidence="4 10" id="KW-0479">Metal-binding</keyword>
<feature type="chain" id="PRO_5043573348" description="E3 ubiquitin-protein ligase" evidence="13">
    <location>
        <begin position="19"/>
        <end position="2972"/>
    </location>
</feature>
<evidence type="ECO:0000259" key="15">
    <source>
        <dbReference type="PROSITE" id="PS51840"/>
    </source>
</evidence>
<protein>
    <recommendedName>
        <fullName evidence="10">E3 ubiquitin-protein ligase</fullName>
        <ecNumber evidence="10">2.3.2.27</ecNumber>
    </recommendedName>
</protein>
<dbReference type="GO" id="GO:0016567">
    <property type="term" value="P:protein ubiquitination"/>
    <property type="evidence" value="ECO:0007669"/>
    <property type="project" value="UniProtKB-UniRule"/>
</dbReference>
<evidence type="ECO:0000256" key="3">
    <source>
        <dbReference type="ARBA" id="ARBA00022679"/>
    </source>
</evidence>
<keyword evidence="5 10" id="KW-0863">Zinc-finger</keyword>
<dbReference type="Pfam" id="PF10358">
    <property type="entry name" value="NT-C2"/>
    <property type="match status" value="1"/>
</dbReference>
<evidence type="ECO:0000256" key="6">
    <source>
        <dbReference type="ARBA" id="ARBA00022786"/>
    </source>
</evidence>
<dbReference type="InterPro" id="IPR044046">
    <property type="entry name" value="E3_ligase_UBR-like_C"/>
</dbReference>
<evidence type="ECO:0000256" key="7">
    <source>
        <dbReference type="ARBA" id="ARBA00022833"/>
    </source>
</evidence>
<feature type="compositionally biased region" description="Polar residues" evidence="12">
    <location>
        <begin position="74"/>
        <end position="87"/>
    </location>
</feature>
<dbReference type="GO" id="GO:0071596">
    <property type="term" value="P:ubiquitin-dependent protein catabolic process via the N-end rule pathway"/>
    <property type="evidence" value="ECO:0007669"/>
    <property type="project" value="UniProtKB-UniRule"/>
</dbReference>
<feature type="region of interest" description="Disordered" evidence="12">
    <location>
        <begin position="307"/>
        <end position="355"/>
    </location>
</feature>
<keyword evidence="13" id="KW-0732">Signal</keyword>
<name>A0AAV2YRJ0_9STRA</name>
<comment type="pathway">
    <text evidence="2 10">Protein modification; protein ubiquitination.</text>
</comment>
<feature type="domain" description="C2 NT-type" evidence="15">
    <location>
        <begin position="125"/>
        <end position="263"/>
    </location>
</feature>
<feature type="compositionally biased region" description="Basic and acidic residues" evidence="12">
    <location>
        <begin position="2376"/>
        <end position="2389"/>
    </location>
</feature>
<comment type="caution">
    <text evidence="16">The sequence shown here is derived from an EMBL/GenBank/DDBJ whole genome shotgun (WGS) entry which is preliminary data.</text>
</comment>
<feature type="non-terminal residue" evidence="16">
    <location>
        <position position="1"/>
    </location>
</feature>
<feature type="region of interest" description="Disordered" evidence="12">
    <location>
        <begin position="2376"/>
        <end position="2425"/>
    </location>
</feature>
<dbReference type="CDD" id="cd19673">
    <property type="entry name" value="UBR-box_UBR3"/>
    <property type="match status" value="1"/>
</dbReference>
<feature type="region of interest" description="Disordered" evidence="12">
    <location>
        <begin position="614"/>
        <end position="635"/>
    </location>
</feature>
<evidence type="ECO:0000313" key="17">
    <source>
        <dbReference type="Proteomes" id="UP001146120"/>
    </source>
</evidence>
<gene>
    <name evidence="16" type="ORF">N0F65_008006</name>
</gene>
<evidence type="ECO:0000256" key="12">
    <source>
        <dbReference type="SAM" id="MobiDB-lite"/>
    </source>
</evidence>
<feature type="compositionally biased region" description="Basic and acidic residues" evidence="12">
    <location>
        <begin position="328"/>
        <end position="338"/>
    </location>
</feature>
<reference evidence="16" key="1">
    <citation type="submission" date="2022-11" db="EMBL/GenBank/DDBJ databases">
        <authorList>
            <person name="Morgan W.R."/>
            <person name="Tartar A."/>
        </authorList>
    </citation>
    <scope>NUCLEOTIDE SEQUENCE</scope>
    <source>
        <strain evidence="16">ARSEF 373</strain>
    </source>
</reference>
<dbReference type="Gene3D" id="1.10.287.1490">
    <property type="match status" value="1"/>
</dbReference>
<evidence type="ECO:0000256" key="13">
    <source>
        <dbReference type="SAM" id="SignalP"/>
    </source>
</evidence>
<dbReference type="FunFam" id="2.10.110.30:FF:000002">
    <property type="entry name" value="Putative e3 ubiquitin-protein ligase ubr3"/>
    <property type="match status" value="1"/>
</dbReference>
<dbReference type="Pfam" id="PF22960">
    <property type="entry name" value="WHD_UBR1"/>
    <property type="match status" value="1"/>
</dbReference>
<feature type="signal peptide" evidence="13">
    <location>
        <begin position="1"/>
        <end position="18"/>
    </location>
</feature>
<feature type="region of interest" description="Disordered" evidence="12">
    <location>
        <begin position="269"/>
        <end position="289"/>
    </location>
</feature>
<evidence type="ECO:0000313" key="16">
    <source>
        <dbReference type="EMBL" id="DAZ96356.1"/>
    </source>
</evidence>
<feature type="compositionally biased region" description="Low complexity" evidence="12">
    <location>
        <begin position="517"/>
        <end position="531"/>
    </location>
</feature>
<dbReference type="PANTHER" id="PTHR21497">
    <property type="entry name" value="UBIQUITIN LIGASE E3 ALPHA-RELATED"/>
    <property type="match status" value="1"/>
</dbReference>
<proteinExistence type="inferred from homology"/>
<feature type="region of interest" description="Disordered" evidence="12">
    <location>
        <begin position="2177"/>
        <end position="2200"/>
    </location>
</feature>
<dbReference type="SMART" id="SM00396">
    <property type="entry name" value="ZnF_UBR1"/>
    <property type="match status" value="1"/>
</dbReference>
<keyword evidence="6 10" id="KW-0833">Ubl conjugation pathway</keyword>
<evidence type="ECO:0000256" key="5">
    <source>
        <dbReference type="ARBA" id="ARBA00022771"/>
    </source>
</evidence>
<comment type="function">
    <text evidence="10">Ubiquitin ligase protein which is a component of the N-end rule pathway. Recognizes and binds to proteins bearing specific N-terminal residues that are destabilizing according to the N-end rule, leading to their ubiquitination and subsequent degradation.</text>
</comment>
<reference evidence="16" key="2">
    <citation type="journal article" date="2023" name="Microbiol Resour">
        <title>Decontamination and Annotation of the Draft Genome Sequence of the Oomycete Lagenidium giganteum ARSEF 373.</title>
        <authorList>
            <person name="Morgan W.R."/>
            <person name="Tartar A."/>
        </authorList>
    </citation>
    <scope>NUCLEOTIDE SEQUENCE</scope>
    <source>
        <strain evidence="16">ARSEF 373</strain>
    </source>
</reference>
<organism evidence="16 17">
    <name type="scientific">Lagenidium giganteum</name>
    <dbReference type="NCBI Taxonomy" id="4803"/>
    <lineage>
        <taxon>Eukaryota</taxon>
        <taxon>Sar</taxon>
        <taxon>Stramenopiles</taxon>
        <taxon>Oomycota</taxon>
        <taxon>Peronosporomycetes</taxon>
        <taxon>Pythiales</taxon>
        <taxon>Pythiaceae</taxon>
    </lineage>
</organism>
<evidence type="ECO:0000256" key="10">
    <source>
        <dbReference type="RuleBase" id="RU366018"/>
    </source>
</evidence>
<dbReference type="PROSITE" id="PS51840">
    <property type="entry name" value="C2_NT"/>
    <property type="match status" value="1"/>
</dbReference>
<feature type="zinc finger region" description="UBR-type" evidence="9">
    <location>
        <begin position="1016"/>
        <end position="1087"/>
    </location>
</feature>
<feature type="coiled-coil region" evidence="11">
    <location>
        <begin position="357"/>
        <end position="465"/>
    </location>
</feature>
<sequence length="2972" mass="332344">SGLPIICAVGFSFPTSLAAVAACPGPWLCPFRRPRRLHRPSTGLLMVFTVASRTSLQKKTEHATSPPPSFDDAYNNSGTASSDNNATAVADEERPATSIVCASWSAAGLKPRKHGGAMDHLLQVARRTGKSPIGFKIQLVIHRMSAHLSNYNGAELVAMMTRGKKKVVTKCAAYQSAQKEVVWGDILPFSCTLYMAKTGLFQAKLFTVQVFDTRNDQHIASFEFNLAELVQSNKESCKESLMVPTSKCQDPRASLSLTIFSSRVTLAAPNGQLPRADPETSGFGDDVSFDGSRSDLSACTLESRISHRSGASNHHHRPVTSPVSKAAPRPEDTKKVDVTRNGSATTDEGHSAAHEQLQASKLKVAELLRTVQQLEEQLREADLANGHLERKLEHKDAEIEKLQKENEELRVGMEKLENYKPRTKSEADGVMHVDFIKYMTLQEECDALKVELETTRARLVEAETSKKEIKAGAEEDGDDDGASSSSESSEEEEEKEEDNEGNDHQESTDKPAEGVEEQPVAVEPVEVPVAKEAVDEDTREDKKSEASSADEFMDAHDPGLVAEIQELKQSLAALKAAKSQEEQSVAALSVENGQLIEQIKQLQARLEQVQLRERAQSELDAQQASQDKEQQEEKVRAVCEKNERLVEQLNELDSALTRLKDEREQLTDKVEELEVSKDKARAEVDVAQETIEELRRQVTEISEELQATQQELETVKNVELAQTAAAAAAAAARNQELQEKWEELRSQNNELQSRVTELEQKLTAAEENEQEREAELQQQVAELKQETATLREELAQLKESKEQAENELHERAIELKQALDNHHRLSVDHTERVSSLETEKEALREQVDAEAKEKEEVEKKLRAEVESLQKENDYYQHELVDSKMKLAELTEKNDELASQYKKMEKNFIELKIKAAERDLKDSKKKPSSSPKELTLALQSKMATNGLDPGVHVSAVDATASADGTQRAHMEALLAEMVAMEAWGERDKDASERQLQALHACVLDPEKQLAMQELPKRMCAYEFKPGDIAWNCKVCQVDETCVMCNDCFISSDHDNHEVFFYYTQSGGCCDCGDTEAWAPEGFCTRHKGAQDADPLSFLPSDVLINSRACLDAVLKVVLDTITEARYASVIEASDVTAARERLAAEGNPDAKYTVLVHFNELQTSQEFASSLQKAHPAVAYQMLKIVGDTSTHKQSVVRTKASAEEALELVEALQKNGVISSIVSHSYKSRTALVSSLLQWLVSLANLSDGLCRLVCEQVIQRNATLHGCWDSDARPLCFFLFVQINSEASAPDTQECYPTLEAVILADSFLPKHESDALHSLLMALLADPLFKRSFAIGFTHTYRQLYREFVAGVGSSSVTILAFGVQFFNRASFVRLLVDNYDLLEVLTTSALETLRKRPRADPVIETTADFSKIVPFLHPSQKSLLSVWDLFALAVLRSQRFDFDELNLPVLEQEAVAAGLTVSPDTQSRLSKYLTMPPGTEMPGRHELSVGSPVFVFRRYVSGLLDLRYSLQIDGISEYYVLARGGQNFAELLRFMSYVQGMCAERRQFGSHVEMESRGWVVAVEFVSTVSDVFGWIASNVFKGAHSAPASGANTERLQLLVRAIAQHLFDCYFMWLATVSKYFPPEGFEADDRLRGDQTDAAVSCHFPLHRAVAQLLRTLCDVPEGLQVFYDLVCSPTAGDIWLHDADSAIGSWHQLMLVEPVLQAIVWDAQVHSGLWVRNGNSAINHSMNYGEPPFCLRFRDLDLLLLQFVFKLKGIDWTMESVLDRFGVEDWYDIANTDFKDPERMAVECMTLLCQLASELPPKVKRGDAMQSLLPFLRREIVQRLCVGPCAHSDLSKIATDFFSAHENLFPPNFSSAPVLDQVLKELCVQPSANGGGDGSGGKFQYRLKPELYAEYSSTFIHLTRKQHEFAHENWFQERIRVSRMKEQQQEEDAGLDATQSTWLDFPIVNIILPCAPGFRKSRISILHPSVCRLVYEALWRASTDPHSSLSILSRAVHLFTLQLYVVEEVRYMQTLPAESDLDDDSRQEAVEMMEAFMESMTSDQPSLYSVAEPRPSALQILLKLNPWSSSAGHSNMVSLDGDQKHEIGRGIDWLVHRLARLSENCRLVIQQHQMTRRVSKEEEDRKMMLAARKKAAQLRAIQAMQQRQAAFAEQMKRMMAETDADEDMDEAAPGRTRLDSQVPSQSGCGEVDGSSDIVMEDAESLPECAMCHSVESEDSFICFVGFTQSSAVFSRLNSGTSGRFMSTPMDEMHVGEDVPVHLRMCGHAVHHNCWESYHATQFQRAITGGHHRHSPNAVDVTKKEFLCPLCKAISNVLIPAVTDSIERVFAPVAALPEVDPSIQAVDNAAMMSWLAKVDLPVAAPALEEEKQPVSMSLEREKQPVSMSLEEEKQPVSMSLEEEKQPVSMSLSDDSDQPNLPRAARDWLDEGLASLCMAIHKVACGAMQKSRPERYTTSACHSLFHTLLCSFVANDKDQQKAELHFLQAMQFLPQMVSYVKMLRPVAKPPLPMPDQIQHLLYYGGSDVRDGVVILEEEHPSTQTQTRKQSQWGKVRWPAKPLLLCHLGTVLVKGVLLARSRAEALFVARLASLGRLVQAILWYCIARNADFADNMANDLEYSQESVDFLMRVFMDDAMDVANAEDRMNFFGSQIMSACGDVFPVAIGTINDKRAFLNFVACDVVPFMKVATCLVQWRTAAGFSRVHIKPTEVTVADAQAITFVSMSDLLGINSQYLQMVARWVHRFKSAYDEMQDSGAVLQQWLTSVNLSQPDTNKLTFPRVLMRDLHTSHTALFATCSGGYRTRYLRSLPRPYVKFYSELAKRRCESCNQFPARPAVCLLCGLLLCAANTCPSVQNDKGYPEESNPGACTVHAKKCGRGSGIFLLVLEGAVLLVYWKLAAYVSSLYVDEYGEEFGERNRELNKGRPLYLNEERRERLLRLWLRHEIPGEVVKIQNSSERVIRNSHY</sequence>
<evidence type="ECO:0000256" key="1">
    <source>
        <dbReference type="ARBA" id="ARBA00000900"/>
    </source>
</evidence>
<evidence type="ECO:0000259" key="14">
    <source>
        <dbReference type="PROSITE" id="PS51157"/>
    </source>
</evidence>
<evidence type="ECO:0000256" key="2">
    <source>
        <dbReference type="ARBA" id="ARBA00004906"/>
    </source>
</evidence>
<dbReference type="GO" id="GO:0061630">
    <property type="term" value="F:ubiquitin protein ligase activity"/>
    <property type="evidence" value="ECO:0007669"/>
    <property type="project" value="UniProtKB-UniRule"/>
</dbReference>
<dbReference type="InterPro" id="IPR003126">
    <property type="entry name" value="Znf_UBR"/>
</dbReference>
<dbReference type="EMBL" id="DAKRPA010000170">
    <property type="protein sequence ID" value="DAZ96356.1"/>
    <property type="molecule type" value="Genomic_DNA"/>
</dbReference>
<dbReference type="Proteomes" id="UP001146120">
    <property type="component" value="Unassembled WGS sequence"/>
</dbReference>
<feature type="domain" description="UBR-type" evidence="14">
    <location>
        <begin position="1016"/>
        <end position="1087"/>
    </location>
</feature>
<evidence type="ECO:0000256" key="9">
    <source>
        <dbReference type="PROSITE-ProRule" id="PRU00508"/>
    </source>
</evidence>
<comment type="similarity">
    <text evidence="8 10">Belongs to the E3 ubiquitin-protein ligase UBR1-like family.</text>
</comment>
<dbReference type="InterPro" id="IPR019448">
    <property type="entry name" value="NT-C2"/>
</dbReference>
<accession>A0AAV2YRJ0</accession>
<feature type="compositionally biased region" description="Basic and acidic residues" evidence="12">
    <location>
        <begin position="626"/>
        <end position="635"/>
    </location>
</feature>
<dbReference type="GO" id="GO:0000151">
    <property type="term" value="C:ubiquitin ligase complex"/>
    <property type="evidence" value="ECO:0007669"/>
    <property type="project" value="TreeGrafter"/>
</dbReference>
<feature type="region of interest" description="Disordered" evidence="12">
    <location>
        <begin position="467"/>
        <end position="555"/>
    </location>
</feature>
<dbReference type="GO" id="GO:0005737">
    <property type="term" value="C:cytoplasm"/>
    <property type="evidence" value="ECO:0007669"/>
    <property type="project" value="TreeGrafter"/>
</dbReference>
<keyword evidence="11" id="KW-0175">Coiled coil</keyword>
<dbReference type="Pfam" id="PF02207">
    <property type="entry name" value="zf-UBR"/>
    <property type="match status" value="1"/>
</dbReference>
<evidence type="ECO:0000256" key="11">
    <source>
        <dbReference type="SAM" id="Coils"/>
    </source>
</evidence>
<comment type="catalytic activity">
    <reaction evidence="1 10">
        <text>S-ubiquitinyl-[E2 ubiquitin-conjugating enzyme]-L-cysteine + [acceptor protein]-L-lysine = [E2 ubiquitin-conjugating enzyme]-L-cysteine + N(6)-ubiquitinyl-[acceptor protein]-L-lysine.</text>
        <dbReference type="EC" id="2.3.2.27"/>
    </reaction>
</comment>
<dbReference type="GO" id="GO:0008270">
    <property type="term" value="F:zinc ion binding"/>
    <property type="evidence" value="ECO:0007669"/>
    <property type="project" value="UniProtKB-UniRule"/>
</dbReference>
<dbReference type="Gene3D" id="2.10.110.30">
    <property type="match status" value="1"/>
</dbReference>
<feature type="region of interest" description="Disordered" evidence="12">
    <location>
        <begin position="57"/>
        <end position="91"/>
    </location>
</feature>
<dbReference type="EC" id="2.3.2.27" evidence="10"/>
<dbReference type="Pfam" id="PF18995">
    <property type="entry name" value="PRT6_C"/>
    <property type="match status" value="1"/>
</dbReference>
<dbReference type="InterPro" id="IPR039164">
    <property type="entry name" value="UBR1-like"/>
</dbReference>
<evidence type="ECO:0000256" key="4">
    <source>
        <dbReference type="ARBA" id="ARBA00022723"/>
    </source>
</evidence>
<dbReference type="InterPro" id="IPR055194">
    <property type="entry name" value="UBR1-like_WH"/>
</dbReference>